<proteinExistence type="predicted"/>
<dbReference type="EMBL" id="FPIP01000002">
    <property type="protein sequence ID" value="SFW23542.1"/>
    <property type="molecule type" value="Genomic_DNA"/>
</dbReference>
<accession>A0A1K1MNP0</accession>
<protein>
    <submittedName>
        <fullName evidence="2">Glycosyl transferase family 2</fullName>
    </submittedName>
</protein>
<dbReference type="InterPro" id="IPR001173">
    <property type="entry name" value="Glyco_trans_2-like"/>
</dbReference>
<dbReference type="InterPro" id="IPR029044">
    <property type="entry name" value="Nucleotide-diphossugar_trans"/>
</dbReference>
<sequence length="312" mass="36720">MHNCLVTVFCLAYNHEKYIRTTFEGFIKQKTTFKFKVLVHDDCSTDSTPEIIREYMEKYPDMFEAILQDENKYQQGIDIEDRYILPKITTKYVASCECDDYWTDPNKLQMQVDYMEKHPDCSLCVHNTEKILENGESTGKSFNPSRKEQDYTFKDIALSEPSAYFHFSSLMWRNDTFREKNPAFEMRGIGDYPMALYFASIGYIHYIPRIMSCYRLNSIGSWSSMMDSDNSKKVTQHKNIIKGFKSIDEFTKQKYSSIIKKAINREEAKIMVLEDKYSSLLTSPRCFAALCRTMTHKTVRKLNDRIQAVHRK</sequence>
<dbReference type="AlphaFoldDB" id="A0A1K1MNP0"/>
<feature type="domain" description="Glycosyltransferase 2-like" evidence="1">
    <location>
        <begin position="9"/>
        <end position="146"/>
    </location>
</feature>
<dbReference type="PANTHER" id="PTHR22916:SF3">
    <property type="entry name" value="UDP-GLCNAC:BETAGAL BETA-1,3-N-ACETYLGLUCOSAMINYLTRANSFERASE-LIKE PROTEIN 1"/>
    <property type="match status" value="1"/>
</dbReference>
<dbReference type="SUPFAM" id="SSF53448">
    <property type="entry name" value="Nucleotide-diphospho-sugar transferases"/>
    <property type="match status" value="1"/>
</dbReference>
<evidence type="ECO:0000313" key="2">
    <source>
        <dbReference type="EMBL" id="SFW23542.1"/>
    </source>
</evidence>
<reference evidence="2 3" key="1">
    <citation type="submission" date="2016-11" db="EMBL/GenBank/DDBJ databases">
        <authorList>
            <person name="Jaros S."/>
            <person name="Januszkiewicz K."/>
            <person name="Wedrychowicz H."/>
        </authorList>
    </citation>
    <scope>NUCLEOTIDE SEQUENCE [LARGE SCALE GENOMIC DNA]</scope>
    <source>
        <strain evidence="2 3">YL228</strain>
    </source>
</reference>
<name>A0A1K1MNP0_RUMFL</name>
<evidence type="ECO:0000313" key="3">
    <source>
        <dbReference type="Proteomes" id="UP000183461"/>
    </source>
</evidence>
<organism evidence="2 3">
    <name type="scientific">Ruminococcus flavefaciens</name>
    <dbReference type="NCBI Taxonomy" id="1265"/>
    <lineage>
        <taxon>Bacteria</taxon>
        <taxon>Bacillati</taxon>
        <taxon>Bacillota</taxon>
        <taxon>Clostridia</taxon>
        <taxon>Eubacteriales</taxon>
        <taxon>Oscillospiraceae</taxon>
        <taxon>Ruminococcus</taxon>
    </lineage>
</organism>
<gene>
    <name evidence="2" type="ORF">SAMN02910280_1285</name>
</gene>
<keyword evidence="2" id="KW-0808">Transferase</keyword>
<dbReference type="Pfam" id="PF00535">
    <property type="entry name" value="Glycos_transf_2"/>
    <property type="match status" value="1"/>
</dbReference>
<dbReference type="PANTHER" id="PTHR22916">
    <property type="entry name" value="GLYCOSYLTRANSFERASE"/>
    <property type="match status" value="1"/>
</dbReference>
<dbReference type="RefSeq" id="WP_081367790.1">
    <property type="nucleotide sequence ID" value="NZ_FPIP01000002.1"/>
</dbReference>
<dbReference type="GO" id="GO:0016758">
    <property type="term" value="F:hexosyltransferase activity"/>
    <property type="evidence" value="ECO:0007669"/>
    <property type="project" value="UniProtKB-ARBA"/>
</dbReference>
<dbReference type="Proteomes" id="UP000183461">
    <property type="component" value="Unassembled WGS sequence"/>
</dbReference>
<dbReference type="Gene3D" id="3.90.550.10">
    <property type="entry name" value="Spore Coat Polysaccharide Biosynthesis Protein SpsA, Chain A"/>
    <property type="match status" value="1"/>
</dbReference>
<evidence type="ECO:0000259" key="1">
    <source>
        <dbReference type="Pfam" id="PF00535"/>
    </source>
</evidence>